<dbReference type="RefSeq" id="WP_338004830.1">
    <property type="nucleotide sequence ID" value="NZ_JAOPKA010000012.1"/>
</dbReference>
<dbReference type="EMBL" id="JAOPKA010000012">
    <property type="protein sequence ID" value="MCU4743012.1"/>
    <property type="molecule type" value="Genomic_DNA"/>
</dbReference>
<accession>A0AAP2Z186</accession>
<dbReference type="Gene3D" id="2.160.20.10">
    <property type="entry name" value="Single-stranded right-handed beta-helix, Pectin lyase-like"/>
    <property type="match status" value="1"/>
</dbReference>
<protein>
    <recommendedName>
        <fullName evidence="3">Right handed beta helix region</fullName>
    </recommendedName>
</protein>
<evidence type="ECO:0008006" key="3">
    <source>
        <dbReference type="Google" id="ProtNLM"/>
    </source>
</evidence>
<evidence type="ECO:0000313" key="1">
    <source>
        <dbReference type="EMBL" id="MCU4743012.1"/>
    </source>
</evidence>
<name>A0AAP2Z186_9EURY</name>
<organism evidence="1 2">
    <name type="scientific">Natronoglomus mannanivorans</name>
    <dbReference type="NCBI Taxonomy" id="2979990"/>
    <lineage>
        <taxon>Archaea</taxon>
        <taxon>Methanobacteriati</taxon>
        <taxon>Methanobacteriota</taxon>
        <taxon>Stenosarchaea group</taxon>
        <taxon>Halobacteria</taxon>
        <taxon>Halobacteriales</taxon>
        <taxon>Natrialbaceae</taxon>
        <taxon>Natronoglomus</taxon>
    </lineage>
</organism>
<dbReference type="Proteomes" id="UP001321018">
    <property type="component" value="Unassembled WGS sequence"/>
</dbReference>
<comment type="caution">
    <text evidence="1">The sequence shown here is derived from an EMBL/GenBank/DDBJ whole genome shotgun (WGS) entry which is preliminary data.</text>
</comment>
<dbReference type="InterPro" id="IPR012334">
    <property type="entry name" value="Pectin_lyas_fold"/>
</dbReference>
<gene>
    <name evidence="1" type="ORF">OB960_16625</name>
</gene>
<proteinExistence type="predicted"/>
<evidence type="ECO:0000313" key="2">
    <source>
        <dbReference type="Proteomes" id="UP001321018"/>
    </source>
</evidence>
<reference evidence="1" key="1">
    <citation type="submission" date="2022-09" db="EMBL/GenBank/DDBJ databases">
        <title>Enrichment on poylsaccharides allowed isolation of novel metabolic and taxonomic groups of Haloarchaea.</title>
        <authorList>
            <person name="Sorokin D.Y."/>
            <person name="Elcheninov A.G."/>
            <person name="Khizhniak T.V."/>
            <person name="Kolganova T.V."/>
            <person name="Kublanov I.V."/>
        </authorList>
    </citation>
    <scope>NUCLEOTIDE SEQUENCE</scope>
    <source>
        <strain evidence="1">AArc-xg1-1</strain>
    </source>
</reference>
<dbReference type="InterPro" id="IPR011050">
    <property type="entry name" value="Pectin_lyase_fold/virulence"/>
</dbReference>
<sequence>MAAGGLVAGVAGSATVSGASSEYGTVVDIVEDFGADPTGEEPINDALHEALTDDTKVIFPEGTYYIAENGIHRWDFGDGIEGERVSNVALVGEGDVTLRPSSDIDDFIFAIWGDSVHIEGFRIDETADDTAVGLSHKCEQHLVIRDVTFEGVSDTPGALTKVGPAVTDPDGTALVENLHIPDGSTDFTDHTAVWIFPDHAGDILFDRCSIQGVSDNALYGSPPGQPGAGGGSVRVENSFFKNNNVTAIRLGTPGSYAKNCTVVTEEGEIPPNPWGAITSRAGWVWYNFDGVYENIDVIHDHPNGEGILDHHDDTRDLSLEVKNCRFELNNDGSNAVRFGYPGVDTLAMKNVSVTGEAGDGAAIDLGNCEVDAKNLCLSQTGGNRDGISLENVTGSIRNARIDVTGDSIVADADSDVSVRELPARGNCPSPSGSHPFDS</sequence>
<dbReference type="AlphaFoldDB" id="A0AAP2Z186"/>
<dbReference type="SUPFAM" id="SSF51126">
    <property type="entry name" value="Pectin lyase-like"/>
    <property type="match status" value="1"/>
</dbReference>